<comment type="caution">
    <text evidence="1">The sequence shown here is derived from an EMBL/GenBank/DDBJ whole genome shotgun (WGS) entry which is preliminary data.</text>
</comment>
<sequence>MTGWFEDIDYCPSNKVEKIFLDCFPNSTAHSPETLVGMNLSFIPEAIELLQPGLICKGLEMLGLTDCRSVKNPLTLAFQLHTATEEDHPEFSKLNINYRS</sequence>
<gene>
    <name evidence="1" type="ORF">VP01_3621g1</name>
</gene>
<organism evidence="1 2">
    <name type="scientific">Puccinia sorghi</name>
    <dbReference type="NCBI Taxonomy" id="27349"/>
    <lineage>
        <taxon>Eukaryota</taxon>
        <taxon>Fungi</taxon>
        <taxon>Dikarya</taxon>
        <taxon>Basidiomycota</taxon>
        <taxon>Pucciniomycotina</taxon>
        <taxon>Pucciniomycetes</taxon>
        <taxon>Pucciniales</taxon>
        <taxon>Pucciniaceae</taxon>
        <taxon>Puccinia</taxon>
    </lineage>
</organism>
<reference evidence="1 2" key="1">
    <citation type="submission" date="2015-08" db="EMBL/GenBank/DDBJ databases">
        <title>Next Generation Sequencing and Analysis of the Genome of Puccinia sorghi L Schw, the Causal Agent of Maize Common Rust.</title>
        <authorList>
            <person name="Rochi L."/>
            <person name="Burguener G."/>
            <person name="Darino M."/>
            <person name="Turjanski A."/>
            <person name="Kreff E."/>
            <person name="Dieguez M.J."/>
            <person name="Sacco F."/>
        </authorList>
    </citation>
    <scope>NUCLEOTIDE SEQUENCE [LARGE SCALE GENOMIC DNA]</scope>
    <source>
        <strain evidence="1 2">RO10H11247</strain>
    </source>
</reference>
<dbReference type="VEuPathDB" id="FungiDB:VP01_3621g1"/>
<evidence type="ECO:0000313" key="1">
    <source>
        <dbReference type="EMBL" id="KNZ52304.1"/>
    </source>
</evidence>
<keyword evidence="2" id="KW-1185">Reference proteome</keyword>
<accession>A0A0L6UUY0</accession>
<dbReference type="EMBL" id="LAVV01008637">
    <property type="protein sequence ID" value="KNZ52304.1"/>
    <property type="molecule type" value="Genomic_DNA"/>
</dbReference>
<dbReference type="AlphaFoldDB" id="A0A0L6UUY0"/>
<name>A0A0L6UUY0_9BASI</name>
<proteinExistence type="predicted"/>
<dbReference type="Proteomes" id="UP000037035">
    <property type="component" value="Unassembled WGS sequence"/>
</dbReference>
<protein>
    <submittedName>
        <fullName evidence="1">Uncharacterized protein</fullName>
    </submittedName>
</protein>
<feature type="non-terminal residue" evidence="1">
    <location>
        <position position="100"/>
    </location>
</feature>
<dbReference type="OrthoDB" id="3344688at2759"/>
<evidence type="ECO:0000313" key="2">
    <source>
        <dbReference type="Proteomes" id="UP000037035"/>
    </source>
</evidence>